<dbReference type="RefSeq" id="WP_189653184.1">
    <property type="nucleotide sequence ID" value="NZ_BMRC01000037.1"/>
</dbReference>
<dbReference type="Proteomes" id="UP001589647">
    <property type="component" value="Unassembled WGS sequence"/>
</dbReference>
<organism evidence="9 10">
    <name type="scientific">Nonomuraea spiralis</name>
    <dbReference type="NCBI Taxonomy" id="46182"/>
    <lineage>
        <taxon>Bacteria</taxon>
        <taxon>Bacillati</taxon>
        <taxon>Actinomycetota</taxon>
        <taxon>Actinomycetes</taxon>
        <taxon>Streptosporangiales</taxon>
        <taxon>Streptosporangiaceae</taxon>
        <taxon>Nonomuraea</taxon>
    </lineage>
</organism>
<feature type="transmembrane region" description="Helical" evidence="7">
    <location>
        <begin position="92"/>
        <end position="111"/>
    </location>
</feature>
<proteinExistence type="predicted"/>
<dbReference type="PANTHER" id="PTHR43045">
    <property type="entry name" value="SHIKIMATE TRANSPORTER"/>
    <property type="match status" value="1"/>
</dbReference>
<dbReference type="PROSITE" id="PS00217">
    <property type="entry name" value="SUGAR_TRANSPORT_2"/>
    <property type="match status" value="1"/>
</dbReference>
<dbReference type="CDD" id="cd17369">
    <property type="entry name" value="MFS_ShiA_like"/>
    <property type="match status" value="1"/>
</dbReference>
<keyword evidence="2" id="KW-0813">Transport</keyword>
<dbReference type="InterPro" id="IPR036259">
    <property type="entry name" value="MFS_trans_sf"/>
</dbReference>
<evidence type="ECO:0000256" key="3">
    <source>
        <dbReference type="ARBA" id="ARBA00022475"/>
    </source>
</evidence>
<feature type="transmembrane region" description="Helical" evidence="7">
    <location>
        <begin position="402"/>
        <end position="423"/>
    </location>
</feature>
<dbReference type="InterPro" id="IPR011701">
    <property type="entry name" value="MFS"/>
</dbReference>
<feature type="transmembrane region" description="Helical" evidence="7">
    <location>
        <begin position="194"/>
        <end position="213"/>
    </location>
</feature>
<gene>
    <name evidence="9" type="ORF">ACFFV7_49760</name>
</gene>
<keyword evidence="10" id="KW-1185">Reference proteome</keyword>
<evidence type="ECO:0000256" key="1">
    <source>
        <dbReference type="ARBA" id="ARBA00004651"/>
    </source>
</evidence>
<name>A0ABV5IYK3_9ACTN</name>
<keyword evidence="3" id="KW-1003">Cell membrane</keyword>
<dbReference type="EMBL" id="JBHMEI010000102">
    <property type="protein sequence ID" value="MFB9209347.1"/>
    <property type="molecule type" value="Genomic_DNA"/>
</dbReference>
<dbReference type="PANTHER" id="PTHR43045:SF1">
    <property type="entry name" value="SHIKIMATE TRANSPORTER"/>
    <property type="match status" value="1"/>
</dbReference>
<comment type="subcellular location">
    <subcellularLocation>
        <location evidence="1">Cell membrane</location>
        <topology evidence="1">Multi-pass membrane protein</topology>
    </subcellularLocation>
</comment>
<reference evidence="9 10" key="1">
    <citation type="submission" date="2024-09" db="EMBL/GenBank/DDBJ databases">
        <authorList>
            <person name="Sun Q."/>
            <person name="Mori K."/>
        </authorList>
    </citation>
    <scope>NUCLEOTIDE SEQUENCE [LARGE SCALE GENOMIC DNA]</scope>
    <source>
        <strain evidence="9 10">CCM 3426</strain>
    </source>
</reference>
<dbReference type="PROSITE" id="PS50850">
    <property type="entry name" value="MFS"/>
    <property type="match status" value="1"/>
</dbReference>
<evidence type="ECO:0000313" key="10">
    <source>
        <dbReference type="Proteomes" id="UP001589647"/>
    </source>
</evidence>
<dbReference type="Gene3D" id="1.20.1250.20">
    <property type="entry name" value="MFS general substrate transporter like domains"/>
    <property type="match status" value="2"/>
</dbReference>
<evidence type="ECO:0000256" key="6">
    <source>
        <dbReference type="ARBA" id="ARBA00023136"/>
    </source>
</evidence>
<sequence>MTESSSGLTTAEHKAQVRKAATASVVGTAIEWYDFFLYNTAAAVVFAEVFFPKSTPYAGTLAAFATNAVGFAARPVGAAIFGHWGDRIGRKATLIVTLLTMGVASALIGVLPGTGSIGIAAPIILVVLRVLQGIAVGGEWSGSVLLSMEWGDQRRRGLMASWPQVGVPIGLILGTGAMSLLAATTGDTFKDWGWRVPFLASLVLVAVGLWVRLKVLETPMFARVLERRQVARLPVVEVLRKHPKEVVLSALLRVSEQMPFYLYTTFAITYGTQQLGLPRTVALSAVTCAAAVELVAIPFFGHLSDRVGRRLVYAVGAALLAVVAFPYFALLNTGIVLVVFLTIMITQIQHAMEYGPQASLIAESFPTPLRYGGAGLGYQLASIIAGGPAPLVATWLLHDYGWQAIAIFMVGAAVVGFVATLALPDRSKIDISLHSAYKTT</sequence>
<feature type="transmembrane region" description="Helical" evidence="7">
    <location>
        <begin position="376"/>
        <end position="396"/>
    </location>
</feature>
<keyword evidence="6 7" id="KW-0472">Membrane</keyword>
<dbReference type="InterPro" id="IPR020846">
    <property type="entry name" value="MFS_dom"/>
</dbReference>
<keyword evidence="5 7" id="KW-1133">Transmembrane helix</keyword>
<evidence type="ECO:0000256" key="4">
    <source>
        <dbReference type="ARBA" id="ARBA00022692"/>
    </source>
</evidence>
<feature type="transmembrane region" description="Helical" evidence="7">
    <location>
        <begin position="117"/>
        <end position="137"/>
    </location>
</feature>
<evidence type="ECO:0000256" key="2">
    <source>
        <dbReference type="ARBA" id="ARBA00022448"/>
    </source>
</evidence>
<dbReference type="Pfam" id="PF07690">
    <property type="entry name" value="MFS_1"/>
    <property type="match status" value="1"/>
</dbReference>
<accession>A0ABV5IYK3</accession>
<evidence type="ECO:0000256" key="5">
    <source>
        <dbReference type="ARBA" id="ARBA00022989"/>
    </source>
</evidence>
<feature type="transmembrane region" description="Helical" evidence="7">
    <location>
        <begin position="158"/>
        <end position="182"/>
    </location>
</feature>
<comment type="caution">
    <text evidence="9">The sequence shown here is derived from an EMBL/GenBank/DDBJ whole genome shotgun (WGS) entry which is preliminary data.</text>
</comment>
<dbReference type="SUPFAM" id="SSF103473">
    <property type="entry name" value="MFS general substrate transporter"/>
    <property type="match status" value="1"/>
</dbReference>
<dbReference type="InterPro" id="IPR005829">
    <property type="entry name" value="Sugar_transporter_CS"/>
</dbReference>
<keyword evidence="4 7" id="KW-0812">Transmembrane</keyword>
<feature type="transmembrane region" description="Helical" evidence="7">
    <location>
        <begin position="311"/>
        <end position="329"/>
    </location>
</feature>
<evidence type="ECO:0000256" key="7">
    <source>
        <dbReference type="SAM" id="Phobius"/>
    </source>
</evidence>
<evidence type="ECO:0000259" key="8">
    <source>
        <dbReference type="PROSITE" id="PS50850"/>
    </source>
</evidence>
<feature type="domain" description="Major facilitator superfamily (MFS) profile" evidence="8">
    <location>
        <begin position="20"/>
        <end position="428"/>
    </location>
</feature>
<feature type="transmembrane region" description="Helical" evidence="7">
    <location>
        <begin position="281"/>
        <end position="299"/>
    </location>
</feature>
<protein>
    <submittedName>
        <fullName evidence="9">MFS transporter</fullName>
    </submittedName>
</protein>
<evidence type="ECO:0000313" key="9">
    <source>
        <dbReference type="EMBL" id="MFB9209347.1"/>
    </source>
</evidence>